<dbReference type="STRING" id="1503961.SAMN05421736_10324"/>
<proteinExistence type="predicted"/>
<keyword evidence="2" id="KW-1185">Reference proteome</keyword>
<dbReference type="InterPro" id="IPR036249">
    <property type="entry name" value="Thioredoxin-like_sf"/>
</dbReference>
<dbReference type="CDD" id="cd02980">
    <property type="entry name" value="TRX_Fd_family"/>
    <property type="match status" value="1"/>
</dbReference>
<evidence type="ECO:0000313" key="1">
    <source>
        <dbReference type="EMBL" id="SDY68381.1"/>
    </source>
</evidence>
<dbReference type="Pfam" id="PF01257">
    <property type="entry name" value="2Fe-2S_thioredx"/>
    <property type="match status" value="1"/>
</dbReference>
<sequence length="130" mass="14698">MATWNLTETRYHLLICNGSSCKQQGAEELTQAIRKEITERELDRVIHTTRTLCNGRCQDKCVLLVYPEGHWYKEMTSTDAPSLISALMEGKRMQEKISHTFTGDGLEPAPGTVLGAVKSRERVEKVSKKM</sequence>
<evidence type="ECO:0000313" key="2">
    <source>
        <dbReference type="Proteomes" id="UP000198935"/>
    </source>
</evidence>
<organism evidence="1 2">
    <name type="scientific">Evansella caseinilytica</name>
    <dbReference type="NCBI Taxonomy" id="1503961"/>
    <lineage>
        <taxon>Bacteria</taxon>
        <taxon>Bacillati</taxon>
        <taxon>Bacillota</taxon>
        <taxon>Bacilli</taxon>
        <taxon>Bacillales</taxon>
        <taxon>Bacillaceae</taxon>
        <taxon>Evansella</taxon>
    </lineage>
</organism>
<dbReference type="OrthoDB" id="9761899at2"/>
<dbReference type="AlphaFoldDB" id="A0A1H3LVG1"/>
<accession>A0A1H3LVG1</accession>
<protein>
    <submittedName>
        <fullName evidence="1">(2Fe-2S) ferredoxin</fullName>
    </submittedName>
</protein>
<dbReference type="Gene3D" id="3.40.30.10">
    <property type="entry name" value="Glutaredoxin"/>
    <property type="match status" value="1"/>
</dbReference>
<dbReference type="Proteomes" id="UP000198935">
    <property type="component" value="Unassembled WGS sequence"/>
</dbReference>
<name>A0A1H3LVG1_9BACI</name>
<dbReference type="EMBL" id="FNPI01000003">
    <property type="protein sequence ID" value="SDY68381.1"/>
    <property type="molecule type" value="Genomic_DNA"/>
</dbReference>
<gene>
    <name evidence="1" type="ORF">SAMN05421736_10324</name>
</gene>
<reference evidence="2" key="1">
    <citation type="submission" date="2016-10" db="EMBL/GenBank/DDBJ databases">
        <authorList>
            <person name="Varghese N."/>
            <person name="Submissions S."/>
        </authorList>
    </citation>
    <scope>NUCLEOTIDE SEQUENCE [LARGE SCALE GENOMIC DNA]</scope>
    <source>
        <strain evidence="2">SP</strain>
    </source>
</reference>
<dbReference type="SUPFAM" id="SSF52833">
    <property type="entry name" value="Thioredoxin-like"/>
    <property type="match status" value="1"/>
</dbReference>